<keyword evidence="3" id="KW-0805">Transcription regulation</keyword>
<dbReference type="GO" id="GO:0000124">
    <property type="term" value="C:SAGA complex"/>
    <property type="evidence" value="ECO:0007669"/>
    <property type="project" value="TreeGrafter"/>
</dbReference>
<keyword evidence="4" id="KW-0804">Transcription</keyword>
<evidence type="ECO:0000256" key="2">
    <source>
        <dbReference type="ARBA" id="ARBA00007646"/>
    </source>
</evidence>
<organism evidence="7 8">
    <name type="scientific">Cladorrhinum samala</name>
    <dbReference type="NCBI Taxonomy" id="585594"/>
    <lineage>
        <taxon>Eukaryota</taxon>
        <taxon>Fungi</taxon>
        <taxon>Dikarya</taxon>
        <taxon>Ascomycota</taxon>
        <taxon>Pezizomycotina</taxon>
        <taxon>Sordariomycetes</taxon>
        <taxon>Sordariomycetidae</taxon>
        <taxon>Sordariales</taxon>
        <taxon>Podosporaceae</taxon>
        <taxon>Cladorrhinum</taxon>
    </lineage>
</organism>
<dbReference type="GO" id="GO:0051123">
    <property type="term" value="P:RNA polymerase II preinitiation complex assembly"/>
    <property type="evidence" value="ECO:0007669"/>
    <property type="project" value="TreeGrafter"/>
</dbReference>
<dbReference type="FunFam" id="1.10.20.10:FF:000069">
    <property type="entry name" value="Transcription initiation factor TFIID subunit"/>
    <property type="match status" value="1"/>
</dbReference>
<evidence type="ECO:0000256" key="4">
    <source>
        <dbReference type="ARBA" id="ARBA00023163"/>
    </source>
</evidence>
<dbReference type="GO" id="GO:0016251">
    <property type="term" value="F:RNA polymerase II general transcription initiation factor activity"/>
    <property type="evidence" value="ECO:0007669"/>
    <property type="project" value="TreeGrafter"/>
</dbReference>
<sequence length="290" mass="30546">MSATTAGPPASAPQTNGTSASQSAAPPSSAAPTSQTLTNNDSSQQPSAPPPQSQSTVVPSQPQFHQSPQSHQNATPRPRDARTLELLLTAQGVTSFEQRVPLLLLDFAYRHTSSVLQDALHLSADPYTSQAGSKPTATSGVAPVNVGDAQVSANAVQLAIAARLGFSFRGGGGQASKDWMLEIAKERNRVALPRVPPSEWGTRLPGERFVLSGQAWGLRDVWEGQEMSSSEDEDEDRDDEMVDAMGEGGGDKPVDEEDVGGDGVEGGTMNDVFGDDAGMDEDEDEEMVEV</sequence>
<dbReference type="GO" id="GO:0003713">
    <property type="term" value="F:transcription coactivator activity"/>
    <property type="evidence" value="ECO:0007669"/>
    <property type="project" value="TreeGrafter"/>
</dbReference>
<dbReference type="Gene3D" id="1.10.20.10">
    <property type="entry name" value="Histone, subunit A"/>
    <property type="match status" value="1"/>
</dbReference>
<protein>
    <submittedName>
        <fullName evidence="7">Transcription initiation factor TFIID subunit 9B</fullName>
    </submittedName>
</protein>
<comment type="similarity">
    <text evidence="2">Belongs to the TAF9 family.</text>
</comment>
<dbReference type="AlphaFoldDB" id="A0AAV9I017"/>
<reference evidence="7" key="2">
    <citation type="submission" date="2023-06" db="EMBL/GenBank/DDBJ databases">
        <authorList>
            <consortium name="Lawrence Berkeley National Laboratory"/>
            <person name="Mondo S.J."/>
            <person name="Hensen N."/>
            <person name="Bonometti L."/>
            <person name="Westerberg I."/>
            <person name="Brannstrom I.O."/>
            <person name="Guillou S."/>
            <person name="Cros-Aarteil S."/>
            <person name="Calhoun S."/>
            <person name="Haridas S."/>
            <person name="Kuo A."/>
            <person name="Pangilinan J."/>
            <person name="Riley R."/>
            <person name="Labutti K."/>
            <person name="Andreopoulos B."/>
            <person name="Lipzen A."/>
            <person name="Chen C."/>
            <person name="Yanf M."/>
            <person name="Daum C."/>
            <person name="Ng V."/>
            <person name="Clum A."/>
            <person name="Steindorff A."/>
            <person name="Ohm R."/>
            <person name="Martin F."/>
            <person name="Silar P."/>
            <person name="Natvig D."/>
            <person name="Lalanne C."/>
            <person name="Gautier V."/>
            <person name="Ament-Velasquez S.L."/>
            <person name="Kruys A."/>
            <person name="Hutchinson M.I."/>
            <person name="Powell A.J."/>
            <person name="Barry K."/>
            <person name="Miller A.N."/>
            <person name="Grigoriev I.V."/>
            <person name="Debuchy R."/>
            <person name="Gladieux P."/>
            <person name="Thoren M.H."/>
            <person name="Johannesson H."/>
        </authorList>
    </citation>
    <scope>NUCLEOTIDE SEQUENCE</scope>
    <source>
        <strain evidence="7">PSN324</strain>
    </source>
</reference>
<feature type="region of interest" description="Disordered" evidence="6">
    <location>
        <begin position="222"/>
        <end position="290"/>
    </location>
</feature>
<feature type="compositionally biased region" description="Acidic residues" evidence="6">
    <location>
        <begin position="273"/>
        <end position="290"/>
    </location>
</feature>
<keyword evidence="8" id="KW-1185">Reference proteome</keyword>
<dbReference type="InterPro" id="IPR003162">
    <property type="entry name" value="TFIID-31"/>
</dbReference>
<dbReference type="EMBL" id="MU864938">
    <property type="protein sequence ID" value="KAK4465615.1"/>
    <property type="molecule type" value="Genomic_DNA"/>
</dbReference>
<proteinExistence type="inferred from homology"/>
<evidence type="ECO:0000313" key="8">
    <source>
        <dbReference type="Proteomes" id="UP001321749"/>
    </source>
</evidence>
<accession>A0AAV9I017</accession>
<comment type="caution">
    <text evidence="7">The sequence shown here is derived from an EMBL/GenBank/DDBJ whole genome shotgun (WGS) entry which is preliminary data.</text>
</comment>
<evidence type="ECO:0000313" key="7">
    <source>
        <dbReference type="EMBL" id="KAK4465615.1"/>
    </source>
</evidence>
<gene>
    <name evidence="7" type="ORF">QBC42DRAFT_261092</name>
</gene>
<keyword evidence="5" id="KW-0539">Nucleus</keyword>
<feature type="compositionally biased region" description="Low complexity" evidence="6">
    <location>
        <begin position="1"/>
        <end position="46"/>
    </location>
</feature>
<dbReference type="PANTHER" id="PTHR48068">
    <property type="entry name" value="TAF9 RNA POLYMERASE II, TATA BOX-BINDING PROTEIN (TBP)-ASSOCIATED FACTOR"/>
    <property type="match status" value="1"/>
</dbReference>
<dbReference type="InterPro" id="IPR051431">
    <property type="entry name" value="TFIID_subunit_9"/>
</dbReference>
<dbReference type="GO" id="GO:0005669">
    <property type="term" value="C:transcription factor TFIID complex"/>
    <property type="evidence" value="ECO:0007669"/>
    <property type="project" value="TreeGrafter"/>
</dbReference>
<reference evidence="7" key="1">
    <citation type="journal article" date="2023" name="Mol. Phylogenet. Evol.">
        <title>Genome-scale phylogeny and comparative genomics of the fungal order Sordariales.</title>
        <authorList>
            <person name="Hensen N."/>
            <person name="Bonometti L."/>
            <person name="Westerberg I."/>
            <person name="Brannstrom I.O."/>
            <person name="Guillou S."/>
            <person name="Cros-Aarteil S."/>
            <person name="Calhoun S."/>
            <person name="Haridas S."/>
            <person name="Kuo A."/>
            <person name="Mondo S."/>
            <person name="Pangilinan J."/>
            <person name="Riley R."/>
            <person name="LaButti K."/>
            <person name="Andreopoulos B."/>
            <person name="Lipzen A."/>
            <person name="Chen C."/>
            <person name="Yan M."/>
            <person name="Daum C."/>
            <person name="Ng V."/>
            <person name="Clum A."/>
            <person name="Steindorff A."/>
            <person name="Ohm R.A."/>
            <person name="Martin F."/>
            <person name="Silar P."/>
            <person name="Natvig D.O."/>
            <person name="Lalanne C."/>
            <person name="Gautier V."/>
            <person name="Ament-Velasquez S.L."/>
            <person name="Kruys A."/>
            <person name="Hutchinson M.I."/>
            <person name="Powell A.J."/>
            <person name="Barry K."/>
            <person name="Miller A.N."/>
            <person name="Grigoriev I.V."/>
            <person name="Debuchy R."/>
            <person name="Gladieux P."/>
            <person name="Hiltunen Thoren M."/>
            <person name="Johannesson H."/>
        </authorList>
    </citation>
    <scope>NUCLEOTIDE SEQUENCE</scope>
    <source>
        <strain evidence="7">PSN324</strain>
    </source>
</reference>
<evidence type="ECO:0000256" key="5">
    <source>
        <dbReference type="ARBA" id="ARBA00023242"/>
    </source>
</evidence>
<dbReference type="PANTHER" id="PTHR48068:SF4">
    <property type="entry name" value="TATA-BOX BINDING PROTEIN ASSOCIATED FACTOR 9"/>
    <property type="match status" value="1"/>
</dbReference>
<name>A0AAV9I017_9PEZI</name>
<feature type="compositionally biased region" description="Low complexity" evidence="6">
    <location>
        <begin position="53"/>
        <end position="72"/>
    </location>
</feature>
<feature type="region of interest" description="Disordered" evidence="6">
    <location>
        <begin position="1"/>
        <end position="78"/>
    </location>
</feature>
<dbReference type="InterPro" id="IPR009072">
    <property type="entry name" value="Histone-fold"/>
</dbReference>
<dbReference type="CDD" id="cd07979">
    <property type="entry name" value="HFD_TAF9"/>
    <property type="match status" value="1"/>
</dbReference>
<evidence type="ECO:0000256" key="1">
    <source>
        <dbReference type="ARBA" id="ARBA00004123"/>
    </source>
</evidence>
<dbReference type="Pfam" id="PF02291">
    <property type="entry name" value="TFIID-31kDa"/>
    <property type="match status" value="1"/>
</dbReference>
<evidence type="ECO:0000256" key="3">
    <source>
        <dbReference type="ARBA" id="ARBA00023015"/>
    </source>
</evidence>
<dbReference type="Proteomes" id="UP001321749">
    <property type="component" value="Unassembled WGS sequence"/>
</dbReference>
<comment type="subcellular location">
    <subcellularLocation>
        <location evidence="1">Nucleus</location>
    </subcellularLocation>
</comment>
<dbReference type="GO" id="GO:0046982">
    <property type="term" value="F:protein heterodimerization activity"/>
    <property type="evidence" value="ECO:0007669"/>
    <property type="project" value="InterPro"/>
</dbReference>
<evidence type="ECO:0000256" key="6">
    <source>
        <dbReference type="SAM" id="MobiDB-lite"/>
    </source>
</evidence>
<feature type="compositionally biased region" description="Acidic residues" evidence="6">
    <location>
        <begin position="229"/>
        <end position="242"/>
    </location>
</feature>